<evidence type="ECO:0000313" key="2">
    <source>
        <dbReference type="Proteomes" id="UP000683360"/>
    </source>
</evidence>
<dbReference type="Proteomes" id="UP000683360">
    <property type="component" value="Unassembled WGS sequence"/>
</dbReference>
<name>A0A8S3T0Z2_MYTED</name>
<dbReference type="OrthoDB" id="6117915at2759"/>
<dbReference type="EMBL" id="CAJPWZ010001753">
    <property type="protein sequence ID" value="CAG2222526.1"/>
    <property type="molecule type" value="Genomic_DNA"/>
</dbReference>
<proteinExistence type="predicted"/>
<reference evidence="1" key="1">
    <citation type="submission" date="2021-03" db="EMBL/GenBank/DDBJ databases">
        <authorList>
            <person name="Bekaert M."/>
        </authorList>
    </citation>
    <scope>NUCLEOTIDE SEQUENCE</scope>
</reference>
<comment type="caution">
    <text evidence="1">The sequence shown here is derived from an EMBL/GenBank/DDBJ whole genome shotgun (WGS) entry which is preliminary data.</text>
</comment>
<gene>
    <name evidence="1" type="ORF">MEDL_35757</name>
</gene>
<accession>A0A8S3T0Z2</accession>
<protein>
    <submittedName>
        <fullName evidence="1">Uncharacterized protein</fullName>
    </submittedName>
</protein>
<evidence type="ECO:0000313" key="1">
    <source>
        <dbReference type="EMBL" id="CAG2222526.1"/>
    </source>
</evidence>
<sequence length="565" mass="63768">MSSLDLHQRTLEHPVLFKPHYLLNSFYLLIARNSVSLDILCDGIYLVCFTDKRLILKCADYGKTLIREKWTSNDFFYQPDENSKLPKLKPEYQIIKSMIECKNKMFFDEKEVLHLAVIHKMSMLCRWLLANFSYDDNCLAHMLSKSLAIGSNDVIKVISWKITREFYKRFKRNLNEKIVDLYPAYQCHCHCLTKGQQCLHVSKKLIVIESLAENINGIPDTFCNFKITIFKYSNINESSNTPQTEMKAILKMMSDLNASNSYSMFVSKVNGHVASSLFKQHRNLSLICPSNMKSSGYSSQHIVVPTSVCVQLFCHRKGIIPLGENHFPTNIRGVPTDVLQGRGHFASTTLRVGDKIGTTTSCGTLGGFYHYFGRYECFITCAHVLLGLSKLIVPLDDMSHNNPVDVIFNQQQGNQICGNLIRRVFNHDDPSLTSIDAALVDIKSPDFKIDEHDIIRDNSGSARRCECLGLTTPFVNKNYCDHKFLCCTDSNVTTLAPGAVSGKILKDVKLEHSSAKDVYLKDLGNAAATTNGTLFHPLVMASPAHIQIPVGALTDRRILQCTIKW</sequence>
<keyword evidence="2" id="KW-1185">Reference proteome</keyword>
<dbReference type="AlphaFoldDB" id="A0A8S3T0Z2"/>
<organism evidence="1 2">
    <name type="scientific">Mytilus edulis</name>
    <name type="common">Blue mussel</name>
    <dbReference type="NCBI Taxonomy" id="6550"/>
    <lineage>
        <taxon>Eukaryota</taxon>
        <taxon>Metazoa</taxon>
        <taxon>Spiralia</taxon>
        <taxon>Lophotrochozoa</taxon>
        <taxon>Mollusca</taxon>
        <taxon>Bivalvia</taxon>
        <taxon>Autobranchia</taxon>
        <taxon>Pteriomorphia</taxon>
        <taxon>Mytilida</taxon>
        <taxon>Mytiloidea</taxon>
        <taxon>Mytilidae</taxon>
        <taxon>Mytilinae</taxon>
        <taxon>Mytilus</taxon>
    </lineage>
</organism>